<evidence type="ECO:0008006" key="4">
    <source>
        <dbReference type="Google" id="ProtNLM"/>
    </source>
</evidence>
<organism evidence="2 3">
    <name type="scientific">Deinococcus humi</name>
    <dbReference type="NCBI Taxonomy" id="662880"/>
    <lineage>
        <taxon>Bacteria</taxon>
        <taxon>Thermotogati</taxon>
        <taxon>Deinococcota</taxon>
        <taxon>Deinococci</taxon>
        <taxon>Deinococcales</taxon>
        <taxon>Deinococcaceae</taxon>
        <taxon>Deinococcus</taxon>
    </lineage>
</organism>
<keyword evidence="3" id="KW-1185">Reference proteome</keyword>
<accession>A0A7W8JXI4</accession>
<sequence length="225" mass="24342">MFDGVSQRLTTWATMQGAGAVVFAGDAAQDGTLAVRLSLLAILPYPPPRTLTRAPLRFRLRYLVTCMSATPEAHMLLGRLLVSAMQDPDVQVELGDIAPEWWSALGWAPQPAFWLIVPVSVPLEQPTAPLAREHVLSVQTSGQIWRRGTVTNTQGEPVAGARVQLEGAPEPLYTNLAGHFELSARPEDTLHVTAVIGGRTQEVLARPPGPETPWPVQVPPPEETA</sequence>
<evidence type="ECO:0000313" key="3">
    <source>
        <dbReference type="Proteomes" id="UP000552709"/>
    </source>
</evidence>
<feature type="region of interest" description="Disordered" evidence="1">
    <location>
        <begin position="203"/>
        <end position="225"/>
    </location>
</feature>
<evidence type="ECO:0000313" key="2">
    <source>
        <dbReference type="EMBL" id="MBB5363551.1"/>
    </source>
</evidence>
<protein>
    <recommendedName>
        <fullName evidence="4">Carboxypeptidase regulatory-like domain-containing protein</fullName>
    </recommendedName>
</protein>
<gene>
    <name evidence="2" type="ORF">HNQ08_002657</name>
</gene>
<dbReference type="Proteomes" id="UP000552709">
    <property type="component" value="Unassembled WGS sequence"/>
</dbReference>
<reference evidence="2 3" key="1">
    <citation type="submission" date="2020-08" db="EMBL/GenBank/DDBJ databases">
        <title>Genomic Encyclopedia of Type Strains, Phase IV (KMG-IV): sequencing the most valuable type-strain genomes for metagenomic binning, comparative biology and taxonomic classification.</title>
        <authorList>
            <person name="Goeker M."/>
        </authorList>
    </citation>
    <scope>NUCLEOTIDE SEQUENCE [LARGE SCALE GENOMIC DNA]</scope>
    <source>
        <strain evidence="2 3">DSM 27939</strain>
    </source>
</reference>
<dbReference type="Gene3D" id="2.60.40.1120">
    <property type="entry name" value="Carboxypeptidase-like, regulatory domain"/>
    <property type="match status" value="1"/>
</dbReference>
<name>A0A7W8JXI4_9DEIO</name>
<dbReference type="AlphaFoldDB" id="A0A7W8JXI4"/>
<dbReference type="EMBL" id="JACHFL010000006">
    <property type="protein sequence ID" value="MBB5363551.1"/>
    <property type="molecule type" value="Genomic_DNA"/>
</dbReference>
<dbReference type="InterPro" id="IPR008969">
    <property type="entry name" value="CarboxyPept-like_regulatory"/>
</dbReference>
<proteinExistence type="predicted"/>
<comment type="caution">
    <text evidence="2">The sequence shown here is derived from an EMBL/GenBank/DDBJ whole genome shotgun (WGS) entry which is preliminary data.</text>
</comment>
<evidence type="ECO:0000256" key="1">
    <source>
        <dbReference type="SAM" id="MobiDB-lite"/>
    </source>
</evidence>
<dbReference type="SUPFAM" id="SSF49464">
    <property type="entry name" value="Carboxypeptidase regulatory domain-like"/>
    <property type="match status" value="1"/>
</dbReference>
<dbReference type="RefSeq" id="WP_184132698.1">
    <property type="nucleotide sequence ID" value="NZ_JACHFL010000006.1"/>
</dbReference>
<feature type="compositionally biased region" description="Pro residues" evidence="1">
    <location>
        <begin position="207"/>
        <end position="225"/>
    </location>
</feature>